<proteinExistence type="inferred from homology"/>
<dbReference type="Proteomes" id="UP000242957">
    <property type="component" value="Unassembled WGS sequence"/>
</dbReference>
<comment type="subcellular location">
    <subcellularLocation>
        <location evidence="1">Cell membrane</location>
        <topology evidence="1">Multi-pass membrane protein</topology>
    </subcellularLocation>
</comment>
<organism evidence="10 11">
    <name type="scientific">Pseudomonas jinjuensis</name>
    <dbReference type="NCBI Taxonomy" id="198616"/>
    <lineage>
        <taxon>Bacteria</taxon>
        <taxon>Pseudomonadati</taxon>
        <taxon>Pseudomonadota</taxon>
        <taxon>Gammaproteobacteria</taxon>
        <taxon>Pseudomonadales</taxon>
        <taxon>Pseudomonadaceae</taxon>
        <taxon>Pseudomonas</taxon>
    </lineage>
</organism>
<keyword evidence="3 7" id="KW-0812">Transmembrane</keyword>
<dbReference type="PANTHER" id="PTHR30572">
    <property type="entry name" value="MEMBRANE COMPONENT OF TRANSPORTER-RELATED"/>
    <property type="match status" value="1"/>
</dbReference>
<evidence type="ECO:0000256" key="1">
    <source>
        <dbReference type="ARBA" id="ARBA00004651"/>
    </source>
</evidence>
<dbReference type="RefSeq" id="WP_084313208.1">
    <property type="nucleotide sequence ID" value="NZ_FNIJ01000001.1"/>
</dbReference>
<dbReference type="GO" id="GO:0022857">
    <property type="term" value="F:transmembrane transporter activity"/>
    <property type="evidence" value="ECO:0007669"/>
    <property type="project" value="TreeGrafter"/>
</dbReference>
<evidence type="ECO:0000256" key="6">
    <source>
        <dbReference type="ARBA" id="ARBA00038076"/>
    </source>
</evidence>
<evidence type="ECO:0000256" key="4">
    <source>
        <dbReference type="ARBA" id="ARBA00022989"/>
    </source>
</evidence>
<feature type="transmembrane region" description="Helical" evidence="7">
    <location>
        <begin position="319"/>
        <end position="352"/>
    </location>
</feature>
<keyword evidence="2" id="KW-1003">Cell membrane</keyword>
<dbReference type="Pfam" id="PF12704">
    <property type="entry name" value="MacB_PCD"/>
    <property type="match status" value="1"/>
</dbReference>
<keyword evidence="4 7" id="KW-1133">Transmembrane helix</keyword>
<reference evidence="11" key="1">
    <citation type="submission" date="2016-10" db="EMBL/GenBank/DDBJ databases">
        <authorList>
            <person name="Varghese N."/>
            <person name="Submissions S."/>
        </authorList>
    </citation>
    <scope>NUCLEOTIDE SEQUENCE [LARGE SCALE GENOMIC DNA]</scope>
    <source>
        <strain evidence="11">JCM 21621</strain>
    </source>
</reference>
<feature type="transmembrane region" description="Helical" evidence="7">
    <location>
        <begin position="21"/>
        <end position="41"/>
    </location>
</feature>
<feature type="transmembrane region" description="Helical" evidence="7">
    <location>
        <begin position="358"/>
        <end position="381"/>
    </location>
</feature>
<name>A0A1G9ZEC2_9PSED</name>
<feature type="transmembrane region" description="Helical" evidence="7">
    <location>
        <begin position="267"/>
        <end position="298"/>
    </location>
</feature>
<dbReference type="OrthoDB" id="9802264at2"/>
<dbReference type="InterPro" id="IPR025857">
    <property type="entry name" value="MacB_PCD"/>
</dbReference>
<accession>A0A1G9ZEC2</accession>
<dbReference type="GO" id="GO:0005886">
    <property type="term" value="C:plasma membrane"/>
    <property type="evidence" value="ECO:0007669"/>
    <property type="project" value="UniProtKB-SubCell"/>
</dbReference>
<dbReference type="Pfam" id="PF02687">
    <property type="entry name" value="FtsX"/>
    <property type="match status" value="1"/>
</dbReference>
<evidence type="ECO:0000256" key="2">
    <source>
        <dbReference type="ARBA" id="ARBA00022475"/>
    </source>
</evidence>
<keyword evidence="5 7" id="KW-0472">Membrane</keyword>
<comment type="similarity">
    <text evidence="6">Belongs to the ABC-4 integral membrane protein family.</text>
</comment>
<evidence type="ECO:0000256" key="7">
    <source>
        <dbReference type="SAM" id="Phobius"/>
    </source>
</evidence>
<dbReference type="InterPro" id="IPR003838">
    <property type="entry name" value="ABC3_permease_C"/>
</dbReference>
<evidence type="ECO:0000313" key="10">
    <source>
        <dbReference type="EMBL" id="SDN19574.1"/>
    </source>
</evidence>
<protein>
    <submittedName>
        <fullName evidence="10">Putative ABC transport system permease protein</fullName>
    </submittedName>
</protein>
<dbReference type="InterPro" id="IPR050250">
    <property type="entry name" value="Macrolide_Exporter_MacB"/>
</dbReference>
<feature type="domain" description="ABC3 transporter permease C-terminal" evidence="8">
    <location>
        <begin position="278"/>
        <end position="391"/>
    </location>
</feature>
<keyword evidence="11" id="KW-1185">Reference proteome</keyword>
<evidence type="ECO:0000256" key="3">
    <source>
        <dbReference type="ARBA" id="ARBA00022692"/>
    </source>
</evidence>
<dbReference type="PANTHER" id="PTHR30572:SF4">
    <property type="entry name" value="ABC TRANSPORTER PERMEASE YTRF"/>
    <property type="match status" value="1"/>
</dbReference>
<evidence type="ECO:0000256" key="5">
    <source>
        <dbReference type="ARBA" id="ARBA00023136"/>
    </source>
</evidence>
<dbReference type="AlphaFoldDB" id="A0A1G9ZEC2"/>
<sequence length="398" mass="41958">MRWGDGMRLCGLALLERPLRSLLSLLGVAIGIATVVVLGAIGEGLRVRVLEGFSQFGTRVVTIRPGKTQTGGLGGLLASTRPLSIADAESLRRLPHVQAVLPIIHGNGDIEAPGHARRVDIYGTGADLVVAWQVRMALGEFLPPARDGRSPPNVVLGHRLSRELFGTANPLGRRVRVDGMRFRVIGVLGRKGNLLGFDLDDIAYIPVDWAEQMFNREGLVKAQVLFDEDIQAPAFVEQVRQALLERHGQEDFSLTAQNVLLSSLNRMLAALTLGVATLGGISLLVGAVGILTIMATAVSERTAEIGLLRSLGGSPGQVLGLFLGEATLLSLAGGLLGVTLSALLLVGLHLALPALPLAFRPALALAALILAALVGILAGLAPARRAARLQPMDALRCE</sequence>
<evidence type="ECO:0000259" key="8">
    <source>
        <dbReference type="Pfam" id="PF02687"/>
    </source>
</evidence>
<gene>
    <name evidence="10" type="ORF">SAMN05216193_101475</name>
</gene>
<feature type="domain" description="MacB-like periplasmic core" evidence="9">
    <location>
        <begin position="21"/>
        <end position="241"/>
    </location>
</feature>
<evidence type="ECO:0000259" key="9">
    <source>
        <dbReference type="Pfam" id="PF12704"/>
    </source>
</evidence>
<evidence type="ECO:0000313" key="11">
    <source>
        <dbReference type="Proteomes" id="UP000242957"/>
    </source>
</evidence>
<dbReference type="STRING" id="198616.SAMN05216193_101475"/>
<dbReference type="EMBL" id="FNIJ01000001">
    <property type="protein sequence ID" value="SDN19574.1"/>
    <property type="molecule type" value="Genomic_DNA"/>
</dbReference>